<evidence type="ECO:0000313" key="3">
    <source>
        <dbReference type="Proteomes" id="UP000617355"/>
    </source>
</evidence>
<dbReference type="InterPro" id="IPR012165">
    <property type="entry name" value="Cyt_c3_hydrogenase_gsu"/>
</dbReference>
<dbReference type="PANTHER" id="PTHR43513">
    <property type="entry name" value="DIHYDROOROTATE DEHYDROGENASE B (NAD(+)), ELECTRON TRANSFER SUBUNIT"/>
    <property type="match status" value="1"/>
</dbReference>
<dbReference type="Pfam" id="PF00175">
    <property type="entry name" value="NAD_binding_1"/>
    <property type="match status" value="1"/>
</dbReference>
<dbReference type="PROSITE" id="PS51384">
    <property type="entry name" value="FAD_FR"/>
    <property type="match status" value="1"/>
</dbReference>
<evidence type="ECO:0000259" key="1">
    <source>
        <dbReference type="PROSITE" id="PS51384"/>
    </source>
</evidence>
<dbReference type="SUPFAM" id="SSF52343">
    <property type="entry name" value="Ferredoxin reductase-like, C-terminal NADP-linked domain"/>
    <property type="match status" value="1"/>
</dbReference>
<protein>
    <submittedName>
        <fullName evidence="2">Oxidoreductase</fullName>
    </submittedName>
</protein>
<keyword evidence="3" id="KW-1185">Reference proteome</keyword>
<dbReference type="InterPro" id="IPR017938">
    <property type="entry name" value="Riboflavin_synthase-like_b-brl"/>
</dbReference>
<sequence length="278" mass="30138">MHAPDPHTDPMLPVIARITRRTRELSDVVTFEMEVEGWPGFEPGQFNMLAVFGVGEIPISISGPVSDSSKIIHTIRDVGPVSRALAALEPGAVLGLRGPYGAPWPVKAARGRDVVVVAGGLGLAPVRPILYELMENRDAYGKITLLYGARSPSEILFREELGAWRSRLDMGVEVTVDRAPEDWHGHVGVVTALLRAADFAPANTTAFVCGPEIMIRFAANGLTDLGVAATDIHLSMERNMQCGIGLCGHCQLGPYFLCKDGPVFDWATMKPLMRIKEL</sequence>
<dbReference type="CDD" id="cd06221">
    <property type="entry name" value="sulfite_reductase_like"/>
    <property type="match status" value="1"/>
</dbReference>
<reference evidence="3" key="1">
    <citation type="journal article" date="2019" name="Int. J. Syst. Evol. Microbiol.">
        <title>The Global Catalogue of Microorganisms (GCM) 10K type strain sequencing project: providing services to taxonomists for standard genome sequencing and annotation.</title>
        <authorList>
            <consortium name="The Broad Institute Genomics Platform"/>
            <consortium name="The Broad Institute Genome Sequencing Center for Infectious Disease"/>
            <person name="Wu L."/>
            <person name="Ma J."/>
        </authorList>
    </citation>
    <scope>NUCLEOTIDE SEQUENCE [LARGE SCALE GENOMIC DNA]</scope>
    <source>
        <strain evidence="3">CGMCC 1.12922</strain>
    </source>
</reference>
<dbReference type="SUPFAM" id="SSF63380">
    <property type="entry name" value="Riboflavin synthase domain-like"/>
    <property type="match status" value="1"/>
</dbReference>
<dbReference type="EMBL" id="BMGI01000006">
    <property type="protein sequence ID" value="GGD46172.1"/>
    <property type="molecule type" value="Genomic_DNA"/>
</dbReference>
<evidence type="ECO:0000313" key="2">
    <source>
        <dbReference type="EMBL" id="GGD46172.1"/>
    </source>
</evidence>
<gene>
    <name evidence="2" type="ORF">GCM10011358_32290</name>
</gene>
<dbReference type="InterPro" id="IPR019480">
    <property type="entry name" value="Dihydroorotate_DH_Fe-S-bd"/>
</dbReference>
<dbReference type="InterPro" id="IPR001709">
    <property type="entry name" value="Flavoprot_Pyr_Nucl_cyt_Rdtase"/>
</dbReference>
<dbReference type="Gene3D" id="3.40.50.80">
    <property type="entry name" value="Nucleotide-binding domain of ferredoxin-NADP reductase (FNR) module"/>
    <property type="match status" value="1"/>
</dbReference>
<dbReference type="PIRSF" id="PIRSF006816">
    <property type="entry name" value="Cyc3_hyd_g"/>
    <property type="match status" value="1"/>
</dbReference>
<dbReference type="Gene3D" id="2.40.30.10">
    <property type="entry name" value="Translation factors"/>
    <property type="match status" value="1"/>
</dbReference>
<dbReference type="InterPro" id="IPR017927">
    <property type="entry name" value="FAD-bd_FR_type"/>
</dbReference>
<feature type="domain" description="FAD-binding FR-type" evidence="1">
    <location>
        <begin position="11"/>
        <end position="106"/>
    </location>
</feature>
<dbReference type="PANTHER" id="PTHR43513:SF1">
    <property type="entry name" value="ANAEROBIC SULFITE REDUCTASE SUBUNIT B"/>
    <property type="match status" value="1"/>
</dbReference>
<dbReference type="Pfam" id="PF10418">
    <property type="entry name" value="DHODB_Fe-S_bind"/>
    <property type="match status" value="1"/>
</dbReference>
<dbReference type="PRINTS" id="PR00371">
    <property type="entry name" value="FPNCR"/>
</dbReference>
<dbReference type="InterPro" id="IPR001433">
    <property type="entry name" value="OxRdtase_FAD/NAD-bd"/>
</dbReference>
<dbReference type="InterPro" id="IPR050353">
    <property type="entry name" value="PyrK_electron_transfer"/>
</dbReference>
<dbReference type="RefSeq" id="WP_188529796.1">
    <property type="nucleotide sequence ID" value="NZ_BMGI01000006.1"/>
</dbReference>
<accession>A0ABQ1QU29</accession>
<proteinExistence type="predicted"/>
<dbReference type="Proteomes" id="UP000617355">
    <property type="component" value="Unassembled WGS sequence"/>
</dbReference>
<dbReference type="PRINTS" id="PR00406">
    <property type="entry name" value="CYTB5RDTASE"/>
</dbReference>
<comment type="caution">
    <text evidence="2">The sequence shown here is derived from an EMBL/GenBank/DDBJ whole genome shotgun (WGS) entry which is preliminary data.</text>
</comment>
<name>A0ABQ1QU29_9RHOB</name>
<organism evidence="2 3">
    <name type="scientific">Sinisalibacter lacisalsi</name>
    <dbReference type="NCBI Taxonomy" id="1526570"/>
    <lineage>
        <taxon>Bacteria</taxon>
        <taxon>Pseudomonadati</taxon>
        <taxon>Pseudomonadota</taxon>
        <taxon>Alphaproteobacteria</taxon>
        <taxon>Rhodobacterales</taxon>
        <taxon>Roseobacteraceae</taxon>
        <taxon>Sinisalibacter</taxon>
    </lineage>
</organism>
<dbReference type="InterPro" id="IPR039261">
    <property type="entry name" value="FNR_nucleotide-bd"/>
</dbReference>